<dbReference type="Pfam" id="PF00028">
    <property type="entry name" value="Cadherin"/>
    <property type="match status" value="1"/>
</dbReference>
<sequence>MGWFGFMNKQSGDDANARKSSESSKPPPTKSSLTSLFLSLEQRLMFDAAAAATAAEVAGEAVAQEQADAAVSADGPAEGSAHDSHEGHEVVDALETFLPEKSPAEIVFVDPTVPDYATLLAGITPNIEVVMLDGGQDGITQMADVLSSRTGIDAIHIISHGEAGTLQLGTGTLNAETMSGHYAEELSTIRQALSEQADILVYGCDFAAGETGQDAVDCLAQLTGADVQASTDVTGHASLGGDWDLEVRTGAIEARIAIDVQEQTDWVGLLAAPVLDATRSPTLNAVTEDAGAPSGSVGTLVSSLVDFAAPSGQVDNVTDADGGAQLGIAISGANTSNGTWWYSINNGSTWNALGAVSDGSVRLLAANASTRIYFQADANYNGTVSDAITFHAWDQTSGTNGGTADLTATSTVRDQFNTVSYSNNNGTVNWGGSWQEIGESNGTGSGMVVVNSYAGLSGNSLQIETDFLSRGASRHVDLSTATSATLSFDYIRQHGGGTKGAVSVEVSNGKAWTNLQTFSIDATDASAQSVKIDISAYANANTQVRFIVTGSDSMGRLHVDNIEVTASGIGGGASAYSHAADTAALTVTAVNDAPTDVSLSANTVAENAANGTVVGTVSGTDTDSGDTKTYSLTDSAGGRFAINSGTGVITVANGTLLNYEAATSHSVTVRVTDRGGLTYNETFTINLTNVNDAPSGTTATVTLTEDTSHTFTSTNFGFSDADVGDSFSAVRIDTVPTAGRLTLSGVAVTAGQVVSVADLTAGNLVFTPAANANGTGYARLTFSVRDSANAYDPTPNTLTLNVTAVNDAPVLVVNSGSTVAEGGTDIIGSSELAVSDVDHGAAQLTYAIGTGPAHGRVELTTRPGVPATSFTQADIAANRLVYVHNGSETTSDSFTFTVRDRAGGALAATTVTLTITPVNDAPTIVSDGGGGTAAINVAEHVSAVTMVGGRDADLPAQTLSYSVSGGVDQALFTIDAATGALSFTVPPDFSVPTDSNGDNVYVVQVRVTDTQGASVTQTLHITVTDVAESSVPAGLPPSLVPTTPPAVPTQTPVLAPLNPVVSGPVIEAAAPGARFADGESGVRSAYQISGEAPFRPEALRPGEASTRGVDGEGRVNDQSAPVPPVTLSAEDTPVNGQEAGRSPDVLSELLFAKLDAVIEELEQAVATDVAQQISMTRIAAAAGVVLSAGFVAWALRSTALATSLFATVPAWQTAHPLPVLAAHRRERKEQKREQQDVAREEPVE</sequence>
<keyword evidence="2" id="KW-0677">Repeat</keyword>
<keyword evidence="1" id="KW-0732">Signal</keyword>
<dbReference type="PANTHER" id="PTHR45739:SF8">
    <property type="entry name" value="FRAS1-RELATED EXTRACELLULAR MATRIX PROTEIN 1"/>
    <property type="match status" value="1"/>
</dbReference>
<dbReference type="SMART" id="SM00112">
    <property type="entry name" value="CA"/>
    <property type="match status" value="2"/>
</dbReference>
<evidence type="ECO:0000313" key="6">
    <source>
        <dbReference type="EMBL" id="CAE6728765.1"/>
    </source>
</evidence>
<organism evidence="6 7">
    <name type="scientific">Nitrospira defluvii</name>
    <dbReference type="NCBI Taxonomy" id="330214"/>
    <lineage>
        <taxon>Bacteria</taxon>
        <taxon>Pseudomonadati</taxon>
        <taxon>Nitrospirota</taxon>
        <taxon>Nitrospiria</taxon>
        <taxon>Nitrospirales</taxon>
        <taxon>Nitrospiraceae</taxon>
        <taxon>Nitrospira</taxon>
    </lineage>
</organism>
<dbReference type="PROSITE" id="PS50268">
    <property type="entry name" value="CADHERIN_2"/>
    <property type="match status" value="2"/>
</dbReference>
<dbReference type="PANTHER" id="PTHR45739">
    <property type="entry name" value="MATRIX PROTEIN, PUTATIVE-RELATED"/>
    <property type="match status" value="1"/>
</dbReference>
<feature type="region of interest" description="Disordered" evidence="4">
    <location>
        <begin position="1223"/>
        <end position="1244"/>
    </location>
</feature>
<dbReference type="InterPro" id="IPR039005">
    <property type="entry name" value="CSPG_rpt"/>
</dbReference>
<evidence type="ECO:0000256" key="1">
    <source>
        <dbReference type="ARBA" id="ARBA00022729"/>
    </source>
</evidence>
<evidence type="ECO:0000259" key="5">
    <source>
        <dbReference type="PROSITE" id="PS50268"/>
    </source>
</evidence>
<feature type="region of interest" description="Disordered" evidence="4">
    <location>
        <begin position="1093"/>
        <end position="1140"/>
    </location>
</feature>
<evidence type="ECO:0000256" key="2">
    <source>
        <dbReference type="ARBA" id="ARBA00022737"/>
    </source>
</evidence>
<dbReference type="InterPro" id="IPR015919">
    <property type="entry name" value="Cadherin-like_sf"/>
</dbReference>
<keyword evidence="7" id="KW-1185">Reference proteome</keyword>
<dbReference type="Pfam" id="PF16184">
    <property type="entry name" value="Cadherin_3"/>
    <property type="match status" value="1"/>
</dbReference>
<dbReference type="PROSITE" id="PS51854">
    <property type="entry name" value="CSPG"/>
    <property type="match status" value="1"/>
</dbReference>
<comment type="caution">
    <text evidence="6">The sequence shown here is derived from an EMBL/GenBank/DDBJ whole genome shotgun (WGS) entry which is preliminary data.</text>
</comment>
<keyword evidence="3" id="KW-0325">Glycoprotein</keyword>
<feature type="compositionally biased region" description="Basic and acidic residues" evidence="4">
    <location>
        <begin position="11"/>
        <end position="22"/>
    </location>
</feature>
<proteinExistence type="predicted"/>
<dbReference type="SMART" id="SM00736">
    <property type="entry name" value="CADG"/>
    <property type="match status" value="1"/>
</dbReference>
<gene>
    <name evidence="6" type="ORF">NSPZN2_100246</name>
</gene>
<dbReference type="InterPro" id="IPR051561">
    <property type="entry name" value="FRAS1_ECM"/>
</dbReference>
<dbReference type="InterPro" id="IPR006644">
    <property type="entry name" value="Cadg"/>
</dbReference>
<evidence type="ECO:0000313" key="7">
    <source>
        <dbReference type="Proteomes" id="UP000675880"/>
    </source>
</evidence>
<feature type="region of interest" description="Disordered" evidence="4">
    <location>
        <begin position="66"/>
        <end position="87"/>
    </location>
</feature>
<dbReference type="Proteomes" id="UP000675880">
    <property type="component" value="Unassembled WGS sequence"/>
</dbReference>
<evidence type="ECO:0000256" key="3">
    <source>
        <dbReference type="ARBA" id="ARBA00023180"/>
    </source>
</evidence>
<dbReference type="InterPro" id="IPR002126">
    <property type="entry name" value="Cadherin-like_dom"/>
</dbReference>
<reference evidence="6 7" key="1">
    <citation type="submission" date="2021-02" db="EMBL/GenBank/DDBJ databases">
        <authorList>
            <person name="Han P."/>
        </authorList>
    </citation>
    <scope>NUCLEOTIDE SEQUENCE [LARGE SCALE GENOMIC DNA]</scope>
    <source>
        <strain evidence="6">Candidatus Nitrospira sp. ZN2</strain>
    </source>
</reference>
<feature type="domain" description="Cadherin" evidence="5">
    <location>
        <begin position="603"/>
        <end position="696"/>
    </location>
</feature>
<name>A0ABM8R255_9BACT</name>
<dbReference type="Gene3D" id="2.60.120.260">
    <property type="entry name" value="Galactose-binding domain-like"/>
    <property type="match status" value="1"/>
</dbReference>
<protein>
    <recommendedName>
        <fullName evidence="5">Cadherin domain-containing protein</fullName>
    </recommendedName>
</protein>
<dbReference type="InterPro" id="IPR025592">
    <property type="entry name" value="DUF4347"/>
</dbReference>
<accession>A0ABM8R255</accession>
<dbReference type="Pfam" id="PF14252">
    <property type="entry name" value="DUF4347"/>
    <property type="match status" value="1"/>
</dbReference>
<dbReference type="CDD" id="cd11304">
    <property type="entry name" value="Cadherin_repeat"/>
    <property type="match status" value="2"/>
</dbReference>
<dbReference type="SUPFAM" id="SSF49313">
    <property type="entry name" value="Cadherin-like"/>
    <property type="match status" value="2"/>
</dbReference>
<feature type="region of interest" description="Disordered" evidence="4">
    <location>
        <begin position="1"/>
        <end position="32"/>
    </location>
</feature>
<dbReference type="Gene3D" id="2.60.40.60">
    <property type="entry name" value="Cadherins"/>
    <property type="match status" value="2"/>
</dbReference>
<evidence type="ECO:0000256" key="4">
    <source>
        <dbReference type="SAM" id="MobiDB-lite"/>
    </source>
</evidence>
<feature type="compositionally biased region" description="Basic and acidic residues" evidence="4">
    <location>
        <begin position="1227"/>
        <end position="1244"/>
    </location>
</feature>
<dbReference type="EMBL" id="CAJNBJ010000002">
    <property type="protein sequence ID" value="CAE6728765.1"/>
    <property type="molecule type" value="Genomic_DNA"/>
</dbReference>
<feature type="domain" description="Cadherin" evidence="5">
    <location>
        <begin position="942"/>
        <end position="1039"/>
    </location>
</feature>